<accession>A0ABQ2KP30</accession>
<comment type="caution">
    <text evidence="1">The sequence shown here is derived from an EMBL/GenBank/DDBJ whole genome shotgun (WGS) entry which is preliminary data.</text>
</comment>
<evidence type="ECO:0008006" key="3">
    <source>
        <dbReference type="Google" id="ProtNLM"/>
    </source>
</evidence>
<sequence length="155" mass="16727">MSDMELTLSREVAASPELVWAIVTDLDRAPEICSGIARVERLAGPVYDVGTRWRETRTMLGREATEEMEVVGLEPGRSATLAAEAHGVVYRSVLRVEPSGAGSLLSMSFSGTLESPSWLQRAAARLTSRMGLAATRRAMQQDLDDIAAHAERVGG</sequence>
<keyword evidence="2" id="KW-1185">Reference proteome</keyword>
<proteinExistence type="predicted"/>
<evidence type="ECO:0000313" key="2">
    <source>
        <dbReference type="Proteomes" id="UP000626982"/>
    </source>
</evidence>
<dbReference type="InterPro" id="IPR023393">
    <property type="entry name" value="START-like_dom_sf"/>
</dbReference>
<evidence type="ECO:0000313" key="1">
    <source>
        <dbReference type="EMBL" id="GGN88950.1"/>
    </source>
</evidence>
<organism evidence="1 2">
    <name type="scientific">Agrococcus terreus</name>
    <dbReference type="NCBI Taxonomy" id="574649"/>
    <lineage>
        <taxon>Bacteria</taxon>
        <taxon>Bacillati</taxon>
        <taxon>Actinomycetota</taxon>
        <taxon>Actinomycetes</taxon>
        <taxon>Micrococcales</taxon>
        <taxon>Microbacteriaceae</taxon>
        <taxon>Agrococcus</taxon>
    </lineage>
</organism>
<dbReference type="SUPFAM" id="SSF55961">
    <property type="entry name" value="Bet v1-like"/>
    <property type="match status" value="1"/>
</dbReference>
<name>A0ABQ2KP30_9MICO</name>
<dbReference type="Pfam" id="PF10604">
    <property type="entry name" value="Polyketide_cyc2"/>
    <property type="match status" value="1"/>
</dbReference>
<dbReference type="Proteomes" id="UP000626982">
    <property type="component" value="Unassembled WGS sequence"/>
</dbReference>
<dbReference type="InterPro" id="IPR019587">
    <property type="entry name" value="Polyketide_cyclase/dehydratase"/>
</dbReference>
<protein>
    <recommendedName>
        <fullName evidence="3">Carbon monoxide dehydrogenase subunit G</fullName>
    </recommendedName>
</protein>
<dbReference type="Gene3D" id="3.30.530.20">
    <property type="match status" value="1"/>
</dbReference>
<gene>
    <name evidence="1" type="ORF">GCM10010968_25080</name>
</gene>
<reference evidence="2" key="1">
    <citation type="journal article" date="2019" name="Int. J. Syst. Evol. Microbiol.">
        <title>The Global Catalogue of Microorganisms (GCM) 10K type strain sequencing project: providing services to taxonomists for standard genome sequencing and annotation.</title>
        <authorList>
            <consortium name="The Broad Institute Genomics Platform"/>
            <consortium name="The Broad Institute Genome Sequencing Center for Infectious Disease"/>
            <person name="Wu L."/>
            <person name="Ma J."/>
        </authorList>
    </citation>
    <scope>NUCLEOTIDE SEQUENCE [LARGE SCALE GENOMIC DNA]</scope>
    <source>
        <strain evidence="2">CGMCC 1.6960</strain>
    </source>
</reference>
<dbReference type="EMBL" id="BMLM01000002">
    <property type="protein sequence ID" value="GGN88950.1"/>
    <property type="molecule type" value="Genomic_DNA"/>
</dbReference>
<dbReference type="RefSeq" id="WP_229679667.1">
    <property type="nucleotide sequence ID" value="NZ_BAABBD010000003.1"/>
</dbReference>